<accession>A0A1M6PCC2</accession>
<dbReference type="EMBL" id="FRAQ01000001">
    <property type="protein sequence ID" value="SHK05599.1"/>
    <property type="molecule type" value="Genomic_DNA"/>
</dbReference>
<name>A0A1M6PCC2_9GAMM</name>
<dbReference type="Proteomes" id="UP000184497">
    <property type="component" value="Unassembled WGS sequence"/>
</dbReference>
<keyword evidence="2" id="KW-1185">Reference proteome</keyword>
<evidence type="ECO:0000313" key="2">
    <source>
        <dbReference type="Proteomes" id="UP000184497"/>
    </source>
</evidence>
<gene>
    <name evidence="1" type="ORF">SAMN05216369_0210</name>
</gene>
<protein>
    <submittedName>
        <fullName evidence="1">Uncharacterized protein</fullName>
    </submittedName>
</protein>
<organism evidence="1 2">
    <name type="scientific">Marinobacter antarcticus</name>
    <dbReference type="NCBI Taxonomy" id="564117"/>
    <lineage>
        <taxon>Bacteria</taxon>
        <taxon>Pseudomonadati</taxon>
        <taxon>Pseudomonadota</taxon>
        <taxon>Gammaproteobacteria</taxon>
        <taxon>Pseudomonadales</taxon>
        <taxon>Marinobacteraceae</taxon>
        <taxon>Marinobacter</taxon>
    </lineage>
</organism>
<proteinExistence type="predicted"/>
<evidence type="ECO:0000313" key="1">
    <source>
        <dbReference type="EMBL" id="SHK05599.1"/>
    </source>
</evidence>
<dbReference type="AlphaFoldDB" id="A0A1M6PCC2"/>
<reference evidence="2" key="1">
    <citation type="submission" date="2016-11" db="EMBL/GenBank/DDBJ databases">
        <authorList>
            <person name="Varghese N."/>
            <person name="Submissions S."/>
        </authorList>
    </citation>
    <scope>NUCLEOTIDE SEQUENCE [LARGE SCALE GENOMIC DNA]</scope>
    <source>
        <strain evidence="2">CGMCC 1.10835</strain>
    </source>
</reference>
<sequence length="56" mass="6364">MVLKMAPFGYGMRQFTAIWYSPLPGSRFFLTVKAQPTASVRYMVRANRPKGMAFST</sequence>